<keyword evidence="3 7" id="KW-0812">Transmembrane</keyword>
<dbReference type="AlphaFoldDB" id="A0A1J1J6V4"/>
<dbReference type="GO" id="GO:0012505">
    <property type="term" value="C:endomembrane system"/>
    <property type="evidence" value="ECO:0007669"/>
    <property type="project" value="UniProtKB-SubCell"/>
</dbReference>
<reference evidence="9 10" key="1">
    <citation type="submission" date="2015-04" db="EMBL/GenBank/DDBJ databases">
        <authorList>
            <person name="Syromyatnikov M.Y."/>
            <person name="Popov V.N."/>
        </authorList>
    </citation>
    <scope>NUCLEOTIDE SEQUENCE [LARGE SCALE GENOMIC DNA]</scope>
</reference>
<dbReference type="InterPro" id="IPR020846">
    <property type="entry name" value="MFS_dom"/>
</dbReference>
<feature type="compositionally biased region" description="Polar residues" evidence="6">
    <location>
        <begin position="1"/>
        <end position="20"/>
    </location>
</feature>
<dbReference type="InterPro" id="IPR051068">
    <property type="entry name" value="MFS_Domain-Containing_Protein"/>
</dbReference>
<feature type="transmembrane region" description="Helical" evidence="7">
    <location>
        <begin position="173"/>
        <end position="195"/>
    </location>
</feature>
<keyword evidence="5 7" id="KW-0472">Membrane</keyword>
<evidence type="ECO:0000256" key="4">
    <source>
        <dbReference type="ARBA" id="ARBA00022989"/>
    </source>
</evidence>
<feature type="transmembrane region" description="Helical" evidence="7">
    <location>
        <begin position="44"/>
        <end position="67"/>
    </location>
</feature>
<feature type="transmembrane region" description="Helical" evidence="7">
    <location>
        <begin position="305"/>
        <end position="327"/>
    </location>
</feature>
<dbReference type="PROSITE" id="PS50850">
    <property type="entry name" value="MFS"/>
    <property type="match status" value="1"/>
</dbReference>
<feature type="transmembrane region" description="Helical" evidence="7">
    <location>
        <begin position="138"/>
        <end position="161"/>
    </location>
</feature>
<feature type="transmembrane region" description="Helical" evidence="7">
    <location>
        <begin position="79"/>
        <end position="101"/>
    </location>
</feature>
<feature type="transmembrane region" description="Helical" evidence="7">
    <location>
        <begin position="473"/>
        <end position="493"/>
    </location>
</feature>
<comment type="subcellular location">
    <subcellularLocation>
        <location evidence="1">Endomembrane system</location>
        <topology evidence="1">Multi-pass membrane protein</topology>
    </subcellularLocation>
</comment>
<evidence type="ECO:0000313" key="10">
    <source>
        <dbReference type="Proteomes" id="UP000183832"/>
    </source>
</evidence>
<evidence type="ECO:0000256" key="2">
    <source>
        <dbReference type="ARBA" id="ARBA00022448"/>
    </source>
</evidence>
<feature type="transmembrane region" description="Helical" evidence="7">
    <location>
        <begin position="215"/>
        <end position="236"/>
    </location>
</feature>
<dbReference type="SUPFAM" id="SSF103473">
    <property type="entry name" value="MFS general substrate transporter"/>
    <property type="match status" value="1"/>
</dbReference>
<keyword evidence="10" id="KW-1185">Reference proteome</keyword>
<dbReference type="InterPro" id="IPR036259">
    <property type="entry name" value="MFS_trans_sf"/>
</dbReference>
<protein>
    <submittedName>
        <fullName evidence="9">CLUMA_CG020833, isoform A</fullName>
    </submittedName>
</protein>
<dbReference type="GO" id="GO:0005765">
    <property type="term" value="C:lysosomal membrane"/>
    <property type="evidence" value="ECO:0007669"/>
    <property type="project" value="TreeGrafter"/>
</dbReference>
<proteinExistence type="predicted"/>
<name>A0A1J1J6V4_9DIPT</name>
<dbReference type="GO" id="GO:0022857">
    <property type="term" value="F:transmembrane transporter activity"/>
    <property type="evidence" value="ECO:0007669"/>
    <property type="project" value="InterPro"/>
</dbReference>
<dbReference type="PANTHER" id="PTHR23510:SF3">
    <property type="entry name" value="MAJOR FACILITATOR SUPERFAMILY DOMAIN-CONTAINING PROTEIN 8"/>
    <property type="match status" value="1"/>
</dbReference>
<feature type="transmembrane region" description="Helical" evidence="7">
    <location>
        <begin position="266"/>
        <end position="285"/>
    </location>
</feature>
<accession>A0A1J1J6V4</accession>
<evidence type="ECO:0000256" key="6">
    <source>
        <dbReference type="SAM" id="MobiDB-lite"/>
    </source>
</evidence>
<evidence type="ECO:0000256" key="3">
    <source>
        <dbReference type="ARBA" id="ARBA00022692"/>
    </source>
</evidence>
<evidence type="ECO:0000256" key="7">
    <source>
        <dbReference type="SAM" id="Phobius"/>
    </source>
</evidence>
<feature type="transmembrane region" description="Helical" evidence="7">
    <location>
        <begin position="108"/>
        <end position="126"/>
    </location>
</feature>
<dbReference type="Proteomes" id="UP000183832">
    <property type="component" value="Unassembled WGS sequence"/>
</dbReference>
<dbReference type="PANTHER" id="PTHR23510">
    <property type="entry name" value="INNER MEMBRANE TRANSPORT PROTEIN YAJR"/>
    <property type="match status" value="1"/>
</dbReference>
<feature type="transmembrane region" description="Helical" evidence="7">
    <location>
        <begin position="411"/>
        <end position="432"/>
    </location>
</feature>
<feature type="transmembrane region" description="Helical" evidence="7">
    <location>
        <begin position="339"/>
        <end position="358"/>
    </location>
</feature>
<sequence length="552" mass="62123">MTETNNTDNRMPNSTNNLENGNRKGNILELETDKEREERLRSLWIIYFTMFLISLGFSIVLTGIWPYLDKLDPQAGKEFMGFIVAANPLGQMIFSPIFGWWSNKITSIRMPLLVSMAIFCVSSALYSSLDLFENDFKYWMFIARFFVGVSSANIAVCRSYVSAATTLKERTNGVSMMSLAQVLGFVIGPALQAVVTPLGAEGFLFMNFTINMYTASGWCNVLLGIINFLMFLPCFFKDRRIAAREQMILQGKSTEKETWKSIKPDYATSWTLILSFFVIVFNFVLLETLGSSLTMDQFAWSKSEALYYVGILMSVGAFIACIAFCLIAPLSQRYKESNVLIWGGFFTMVIGRLIFMPYRDEYPRLALDREYMMENGTIGFYSDDDEHILGCPVSTQPWCSTTPVLGFPEFIIGYILSSIGYPIGVTLIQTIFSKILGSRPQGVWMGLFTAGGCVSRIMGPVAVGSIYTRYGTSWTFGITCGMMVLPMIWLYILRHRLDVDSVDVSVEMENLKKDSNGVTKSNGSNGLIKDKSVIINESTTKSEREKFLSEIR</sequence>
<dbReference type="EMBL" id="CVRI01000074">
    <property type="protein sequence ID" value="CRL08149.1"/>
    <property type="molecule type" value="Genomic_DNA"/>
</dbReference>
<gene>
    <name evidence="9" type="ORF">CLUMA_CG020833</name>
</gene>
<dbReference type="CDD" id="cd17326">
    <property type="entry name" value="MFS_MFSD8"/>
    <property type="match status" value="1"/>
</dbReference>
<dbReference type="Pfam" id="PF07690">
    <property type="entry name" value="MFS_1"/>
    <property type="match status" value="2"/>
</dbReference>
<evidence type="ECO:0000259" key="8">
    <source>
        <dbReference type="PROSITE" id="PS50850"/>
    </source>
</evidence>
<evidence type="ECO:0000313" key="9">
    <source>
        <dbReference type="EMBL" id="CRL08149.1"/>
    </source>
</evidence>
<feature type="region of interest" description="Disordered" evidence="6">
    <location>
        <begin position="1"/>
        <end position="29"/>
    </location>
</feature>
<dbReference type="InterPro" id="IPR011701">
    <property type="entry name" value="MFS"/>
</dbReference>
<evidence type="ECO:0000256" key="1">
    <source>
        <dbReference type="ARBA" id="ARBA00004127"/>
    </source>
</evidence>
<dbReference type="OrthoDB" id="370281at2759"/>
<feature type="domain" description="Major facilitator superfamily (MFS) profile" evidence="8">
    <location>
        <begin position="42"/>
        <end position="498"/>
    </location>
</feature>
<keyword evidence="4 7" id="KW-1133">Transmembrane helix</keyword>
<feature type="transmembrane region" description="Helical" evidence="7">
    <location>
        <begin position="444"/>
        <end position="467"/>
    </location>
</feature>
<dbReference type="STRING" id="568069.A0A1J1J6V4"/>
<keyword evidence="2" id="KW-0813">Transport</keyword>
<organism evidence="9 10">
    <name type="scientific">Clunio marinus</name>
    <dbReference type="NCBI Taxonomy" id="568069"/>
    <lineage>
        <taxon>Eukaryota</taxon>
        <taxon>Metazoa</taxon>
        <taxon>Ecdysozoa</taxon>
        <taxon>Arthropoda</taxon>
        <taxon>Hexapoda</taxon>
        <taxon>Insecta</taxon>
        <taxon>Pterygota</taxon>
        <taxon>Neoptera</taxon>
        <taxon>Endopterygota</taxon>
        <taxon>Diptera</taxon>
        <taxon>Nematocera</taxon>
        <taxon>Chironomoidea</taxon>
        <taxon>Chironomidae</taxon>
        <taxon>Clunio</taxon>
    </lineage>
</organism>
<evidence type="ECO:0000256" key="5">
    <source>
        <dbReference type="ARBA" id="ARBA00023136"/>
    </source>
</evidence>
<dbReference type="Gene3D" id="1.20.1250.20">
    <property type="entry name" value="MFS general substrate transporter like domains"/>
    <property type="match status" value="1"/>
</dbReference>